<keyword evidence="2" id="KW-1185">Reference proteome</keyword>
<evidence type="ECO:0000313" key="1">
    <source>
        <dbReference type="EMBL" id="GAP37333.1"/>
    </source>
</evidence>
<dbReference type="RefSeq" id="WP_054021268.1">
    <property type="nucleotide sequence ID" value="NZ_BBYR01000045.1"/>
</dbReference>
<evidence type="ECO:0000313" key="2">
    <source>
        <dbReference type="Proteomes" id="UP000037660"/>
    </source>
</evidence>
<comment type="caution">
    <text evidence="1">The sequence shown here is derived from an EMBL/GenBank/DDBJ whole genome shotgun (WGS) entry which is preliminary data.</text>
</comment>
<sequence length="66" mass="7934">MCRACWSRPVWRLPLADGRRVFMEFHAYLGPSLFRDRACRREIETWYEDPGICAAVQWFVDRGRRA</sequence>
<reference evidence="2" key="1">
    <citation type="submission" date="2015-07" db="EMBL/GenBank/DDBJ databases">
        <title>Discovery of a poly(ethylene terephthalate assimilation.</title>
        <authorList>
            <person name="Yoshida S."/>
            <person name="Hiraga K."/>
            <person name="Takehana T."/>
            <person name="Taniguchi I."/>
            <person name="Yamaji H."/>
            <person name="Maeda Y."/>
            <person name="Toyohara K."/>
            <person name="Miyamoto K."/>
            <person name="Kimura Y."/>
            <person name="Oda K."/>
        </authorList>
    </citation>
    <scope>NUCLEOTIDE SEQUENCE [LARGE SCALE GENOMIC DNA]</scope>
    <source>
        <strain evidence="2">NBRC 110686 / TISTR 2288 / 201-F6</strain>
    </source>
</reference>
<dbReference type="OrthoDB" id="6911088at2"/>
<dbReference type="EMBL" id="BBYR01000045">
    <property type="protein sequence ID" value="GAP37333.1"/>
    <property type="molecule type" value="Genomic_DNA"/>
</dbReference>
<dbReference type="STRING" id="1547922.ISF6_3188"/>
<gene>
    <name evidence="1" type="ORF">ISF6_3188</name>
</gene>
<accession>A0A0K8P3W2</accession>
<dbReference type="AlphaFoldDB" id="A0A0K8P3W2"/>
<reference evidence="1 2" key="2">
    <citation type="journal article" date="2016" name="Science">
        <title>A bacterium that degrades and assimilates poly(ethylene terephthalate).</title>
        <authorList>
            <person name="Yoshida S."/>
            <person name="Hiraga K."/>
            <person name="Takehana T."/>
            <person name="Taniguchi I."/>
            <person name="Yamaji H."/>
            <person name="Maeda Y."/>
            <person name="Toyohara K."/>
            <person name="Miyamoto K."/>
            <person name="Kimura Y."/>
            <person name="Oda K."/>
        </authorList>
    </citation>
    <scope>NUCLEOTIDE SEQUENCE [LARGE SCALE GENOMIC DNA]</scope>
    <source>
        <strain evidence="2">NBRC 110686 / TISTR 2288 / 201-F6</strain>
    </source>
</reference>
<dbReference type="Proteomes" id="UP000037660">
    <property type="component" value="Unassembled WGS sequence"/>
</dbReference>
<protein>
    <submittedName>
        <fullName evidence="1">Uncharacterized protein</fullName>
    </submittedName>
</protein>
<organism evidence="1 2">
    <name type="scientific">Piscinibacter sakaiensis</name>
    <name type="common">Ideonella sakaiensis</name>
    <dbReference type="NCBI Taxonomy" id="1547922"/>
    <lineage>
        <taxon>Bacteria</taxon>
        <taxon>Pseudomonadati</taxon>
        <taxon>Pseudomonadota</taxon>
        <taxon>Betaproteobacteria</taxon>
        <taxon>Burkholderiales</taxon>
        <taxon>Sphaerotilaceae</taxon>
        <taxon>Piscinibacter</taxon>
    </lineage>
</organism>
<proteinExistence type="predicted"/>
<name>A0A0K8P3W2_PISS1</name>